<protein>
    <submittedName>
        <fullName evidence="1">Uncharacterized protein</fullName>
    </submittedName>
</protein>
<gene>
    <name evidence="1" type="ORF">BBAD15_g9970</name>
</gene>
<organism evidence="1 2">
    <name type="scientific">Beauveria bassiana D1-5</name>
    <dbReference type="NCBI Taxonomy" id="1245745"/>
    <lineage>
        <taxon>Eukaryota</taxon>
        <taxon>Fungi</taxon>
        <taxon>Dikarya</taxon>
        <taxon>Ascomycota</taxon>
        <taxon>Pezizomycotina</taxon>
        <taxon>Sordariomycetes</taxon>
        <taxon>Hypocreomycetidae</taxon>
        <taxon>Hypocreales</taxon>
        <taxon>Cordycipitaceae</taxon>
        <taxon>Beauveria</taxon>
    </lineage>
</organism>
<dbReference type="AlphaFoldDB" id="A0A0A2VB80"/>
<accession>A0A0A2VB80</accession>
<evidence type="ECO:0000313" key="2">
    <source>
        <dbReference type="Proteomes" id="UP000030106"/>
    </source>
</evidence>
<dbReference type="Proteomes" id="UP000030106">
    <property type="component" value="Unassembled WGS sequence"/>
</dbReference>
<evidence type="ECO:0000313" key="1">
    <source>
        <dbReference type="EMBL" id="KGQ04778.1"/>
    </source>
</evidence>
<proteinExistence type="predicted"/>
<name>A0A0A2VB80_BEABA</name>
<comment type="caution">
    <text evidence="1">The sequence shown here is derived from an EMBL/GenBank/DDBJ whole genome shotgun (WGS) entry which is preliminary data.</text>
</comment>
<dbReference type="EMBL" id="ANFO01001013">
    <property type="protein sequence ID" value="KGQ04778.1"/>
    <property type="molecule type" value="Genomic_DNA"/>
</dbReference>
<dbReference type="HOGENOM" id="CLU_1864762_0_0_1"/>
<reference evidence="1 2" key="1">
    <citation type="submission" date="2012-10" db="EMBL/GenBank/DDBJ databases">
        <title>Genome sequencing and analysis of entomopathogenic fungi Beauveria bassiana D1-5.</title>
        <authorList>
            <person name="Li Q."/>
            <person name="Wang L."/>
            <person name="Zhang Z."/>
            <person name="Wang Q."/>
            <person name="Ren J."/>
            <person name="Wang M."/>
            <person name="Xu W."/>
            <person name="Wang J."/>
            <person name="Lu Y."/>
            <person name="Du Q."/>
            <person name="Sun Z."/>
        </authorList>
    </citation>
    <scope>NUCLEOTIDE SEQUENCE [LARGE SCALE GENOMIC DNA]</scope>
    <source>
        <strain evidence="1 2">D1-5</strain>
    </source>
</reference>
<sequence length="165" mass="18447">MRRTDASLAAMAFLAASVQGTALTLSTWMRDFRFYQWPMLAGLPARASASADEYSSIVYYGGSSAEFADMGSAEGKFGECALQPRAATARYNSYAVSDAIDDFGTLHHCNRSRLFYHFFENAVIHSNDVLIHNDDRTDDHTDDYTDDYVDNTAHSQLNVDRAQLY</sequence>